<evidence type="ECO:0000313" key="2">
    <source>
        <dbReference type="EMBL" id="MXQ95074.1"/>
    </source>
</evidence>
<sequence length="92" mass="9783">MRRREASGAAGDDGQAAARAADSADCTRGRSPSPCRSRQHRCPLQTAFLPEKVRILCLKTFPHSTSPVFVIGKRKGPKKPLGNGQAVAKGKA</sequence>
<feature type="region of interest" description="Disordered" evidence="1">
    <location>
        <begin position="68"/>
        <end position="92"/>
    </location>
</feature>
<dbReference type="Proteomes" id="UP000322234">
    <property type="component" value="Unassembled WGS sequence"/>
</dbReference>
<comment type="caution">
    <text evidence="2">The sequence shown here is derived from an EMBL/GenBank/DDBJ whole genome shotgun (WGS) entry which is preliminary data.</text>
</comment>
<dbReference type="AlphaFoldDB" id="A0A6B0S3Y8"/>
<gene>
    <name evidence="2" type="ORF">E5288_WYG010468</name>
</gene>
<evidence type="ECO:0000256" key="1">
    <source>
        <dbReference type="SAM" id="MobiDB-lite"/>
    </source>
</evidence>
<accession>A0A6B0S3Y8</accession>
<reference evidence="2" key="1">
    <citation type="submission" date="2019-10" db="EMBL/GenBank/DDBJ databases">
        <title>The sequence and de novo assembly of the wild yak genome.</title>
        <authorList>
            <person name="Liu Y."/>
        </authorList>
    </citation>
    <scope>NUCLEOTIDE SEQUENCE [LARGE SCALE GENOMIC DNA]</scope>
    <source>
        <strain evidence="2">WY2019</strain>
    </source>
</reference>
<feature type="region of interest" description="Disordered" evidence="1">
    <location>
        <begin position="1"/>
        <end position="40"/>
    </location>
</feature>
<evidence type="ECO:0000313" key="3">
    <source>
        <dbReference type="Proteomes" id="UP000322234"/>
    </source>
</evidence>
<protein>
    <submittedName>
        <fullName evidence="2">Uncharacterized protein</fullName>
    </submittedName>
</protein>
<name>A0A6B0S3Y8_9CETA</name>
<keyword evidence="3" id="KW-1185">Reference proteome</keyword>
<dbReference type="EMBL" id="VBQZ03000126">
    <property type="protein sequence ID" value="MXQ95074.1"/>
    <property type="molecule type" value="Genomic_DNA"/>
</dbReference>
<proteinExistence type="predicted"/>
<feature type="compositionally biased region" description="Low complexity" evidence="1">
    <location>
        <begin position="7"/>
        <end position="24"/>
    </location>
</feature>
<organism evidence="2 3">
    <name type="scientific">Bos mutus</name>
    <name type="common">wild yak</name>
    <dbReference type="NCBI Taxonomy" id="72004"/>
    <lineage>
        <taxon>Eukaryota</taxon>
        <taxon>Metazoa</taxon>
        <taxon>Chordata</taxon>
        <taxon>Craniata</taxon>
        <taxon>Vertebrata</taxon>
        <taxon>Euteleostomi</taxon>
        <taxon>Mammalia</taxon>
        <taxon>Eutheria</taxon>
        <taxon>Laurasiatheria</taxon>
        <taxon>Artiodactyla</taxon>
        <taxon>Ruminantia</taxon>
        <taxon>Pecora</taxon>
        <taxon>Bovidae</taxon>
        <taxon>Bovinae</taxon>
        <taxon>Bos</taxon>
    </lineage>
</organism>